<sequence>MEYNWGYGMSDFMDDTRAFHLQYGRKACYFDCHRQFLPEDDEVSFEDDDTDDDEYELT</sequence>
<reference evidence="1" key="2">
    <citation type="journal article" date="2024" name="Plant">
        <title>Genomic evolution and insights into agronomic trait innovations of Sesamum species.</title>
        <authorList>
            <person name="Miao H."/>
            <person name="Wang L."/>
            <person name="Qu L."/>
            <person name="Liu H."/>
            <person name="Sun Y."/>
            <person name="Le M."/>
            <person name="Wang Q."/>
            <person name="Wei S."/>
            <person name="Zheng Y."/>
            <person name="Lin W."/>
            <person name="Duan Y."/>
            <person name="Cao H."/>
            <person name="Xiong S."/>
            <person name="Wang X."/>
            <person name="Wei L."/>
            <person name="Li C."/>
            <person name="Ma Q."/>
            <person name="Ju M."/>
            <person name="Zhao R."/>
            <person name="Li G."/>
            <person name="Mu C."/>
            <person name="Tian Q."/>
            <person name="Mei H."/>
            <person name="Zhang T."/>
            <person name="Gao T."/>
            <person name="Zhang H."/>
        </authorList>
    </citation>
    <scope>NUCLEOTIDE SEQUENCE</scope>
    <source>
        <strain evidence="1">KEN1</strain>
    </source>
</reference>
<protein>
    <submittedName>
        <fullName evidence="1">Uncharacterized protein</fullName>
    </submittedName>
</protein>
<proteinExistence type="predicted"/>
<dbReference type="EMBL" id="JACGWN010000008">
    <property type="protein sequence ID" value="KAL0439230.1"/>
    <property type="molecule type" value="Genomic_DNA"/>
</dbReference>
<name>A0AAW2WGC9_9LAMI</name>
<accession>A0AAW2WGC9</accession>
<gene>
    <name evidence="1" type="ORF">Slati_2406000</name>
</gene>
<reference evidence="1" key="1">
    <citation type="submission" date="2020-06" db="EMBL/GenBank/DDBJ databases">
        <authorList>
            <person name="Li T."/>
            <person name="Hu X."/>
            <person name="Zhang T."/>
            <person name="Song X."/>
            <person name="Zhang H."/>
            <person name="Dai N."/>
            <person name="Sheng W."/>
            <person name="Hou X."/>
            <person name="Wei L."/>
        </authorList>
    </citation>
    <scope>NUCLEOTIDE SEQUENCE</scope>
    <source>
        <strain evidence="1">KEN1</strain>
        <tissue evidence="1">Leaf</tissue>
    </source>
</reference>
<organism evidence="1">
    <name type="scientific">Sesamum latifolium</name>
    <dbReference type="NCBI Taxonomy" id="2727402"/>
    <lineage>
        <taxon>Eukaryota</taxon>
        <taxon>Viridiplantae</taxon>
        <taxon>Streptophyta</taxon>
        <taxon>Embryophyta</taxon>
        <taxon>Tracheophyta</taxon>
        <taxon>Spermatophyta</taxon>
        <taxon>Magnoliopsida</taxon>
        <taxon>eudicotyledons</taxon>
        <taxon>Gunneridae</taxon>
        <taxon>Pentapetalae</taxon>
        <taxon>asterids</taxon>
        <taxon>lamiids</taxon>
        <taxon>Lamiales</taxon>
        <taxon>Pedaliaceae</taxon>
        <taxon>Sesamum</taxon>
    </lineage>
</organism>
<comment type="caution">
    <text evidence="1">The sequence shown here is derived from an EMBL/GenBank/DDBJ whole genome shotgun (WGS) entry which is preliminary data.</text>
</comment>
<dbReference type="AlphaFoldDB" id="A0AAW2WGC9"/>
<evidence type="ECO:0000313" key="1">
    <source>
        <dbReference type="EMBL" id="KAL0439230.1"/>
    </source>
</evidence>